<keyword evidence="6" id="KW-0406">Ion transport</keyword>
<keyword evidence="7 8" id="KW-0472">Membrane</keyword>
<dbReference type="GO" id="GO:0008324">
    <property type="term" value="F:monoatomic cation transmembrane transporter activity"/>
    <property type="evidence" value="ECO:0007669"/>
    <property type="project" value="InterPro"/>
</dbReference>
<comment type="caution">
    <text evidence="9">The sequence shown here is derived from an EMBL/GenBank/DDBJ whole genome shotgun (WGS) entry which is preliminary data.</text>
</comment>
<evidence type="ECO:0000256" key="7">
    <source>
        <dbReference type="ARBA" id="ARBA00023136"/>
    </source>
</evidence>
<comment type="subcellular location">
    <subcellularLocation>
        <location evidence="1">Cell membrane</location>
        <topology evidence="1">Multi-pass membrane protein</topology>
    </subcellularLocation>
</comment>
<dbReference type="EMBL" id="RJKL01000001">
    <property type="protein sequence ID" value="ROP30684.1"/>
    <property type="molecule type" value="Genomic_DNA"/>
</dbReference>
<dbReference type="PANTHER" id="PTHR32024:SF1">
    <property type="entry name" value="KTR SYSTEM POTASSIUM UPTAKE PROTEIN B"/>
    <property type="match status" value="1"/>
</dbReference>
<keyword evidence="4 8" id="KW-0812">Transmembrane</keyword>
<feature type="transmembrane region" description="Helical" evidence="8">
    <location>
        <begin position="269"/>
        <end position="289"/>
    </location>
</feature>
<dbReference type="GO" id="GO:0005886">
    <property type="term" value="C:plasma membrane"/>
    <property type="evidence" value="ECO:0007669"/>
    <property type="project" value="UniProtKB-SubCell"/>
</dbReference>
<evidence type="ECO:0000256" key="5">
    <source>
        <dbReference type="ARBA" id="ARBA00022989"/>
    </source>
</evidence>
<feature type="transmembrane region" description="Helical" evidence="8">
    <location>
        <begin position="203"/>
        <end position="226"/>
    </location>
</feature>
<evidence type="ECO:0000313" key="9">
    <source>
        <dbReference type="EMBL" id="ROP30684.1"/>
    </source>
</evidence>
<feature type="transmembrane region" description="Helical" evidence="8">
    <location>
        <begin position="9"/>
        <end position="31"/>
    </location>
</feature>
<organism evidence="9 10">
    <name type="scientific">Couchioplanes caeruleus</name>
    <dbReference type="NCBI Taxonomy" id="56438"/>
    <lineage>
        <taxon>Bacteria</taxon>
        <taxon>Bacillati</taxon>
        <taxon>Actinomycetota</taxon>
        <taxon>Actinomycetes</taxon>
        <taxon>Micromonosporales</taxon>
        <taxon>Micromonosporaceae</taxon>
        <taxon>Couchioplanes</taxon>
    </lineage>
</organism>
<feature type="transmembrane region" description="Helical" evidence="8">
    <location>
        <begin position="484"/>
        <end position="506"/>
    </location>
</feature>
<feature type="transmembrane region" description="Helical" evidence="8">
    <location>
        <begin position="91"/>
        <end position="109"/>
    </location>
</feature>
<dbReference type="RefSeq" id="WP_244945289.1">
    <property type="nucleotide sequence ID" value="NZ_RJKL01000001.1"/>
</dbReference>
<evidence type="ECO:0000256" key="1">
    <source>
        <dbReference type="ARBA" id="ARBA00004651"/>
    </source>
</evidence>
<feature type="transmembrane region" description="Helical" evidence="8">
    <location>
        <begin position="428"/>
        <end position="449"/>
    </location>
</feature>
<evidence type="ECO:0000256" key="6">
    <source>
        <dbReference type="ARBA" id="ARBA00023065"/>
    </source>
</evidence>
<dbReference type="Proteomes" id="UP000271683">
    <property type="component" value="Unassembled WGS sequence"/>
</dbReference>
<feature type="transmembrane region" description="Helical" evidence="8">
    <location>
        <begin position="301"/>
        <end position="325"/>
    </location>
</feature>
<evidence type="ECO:0000256" key="2">
    <source>
        <dbReference type="ARBA" id="ARBA00022448"/>
    </source>
</evidence>
<sequence length="523" mass="55368">MGSTVEQTLLALVLVMGMLLAWVAGVALLGWSPVSRARPSAKPSPWRWIRDRAVPYLRRQVVAAWAGVRRWRPPVAVAAAVSQVVRHPARLVVVGFGAAVLLGTGLLSLPIATESGQRAPVLTALFTATSAVCVTGLVIEDTGSYWSGFGEVAILGLIQIGGFGIMTLASLLGLLVARRLRMRLQLGTQAETKTMGVGGVRRVVLGVLRISVMVEVTVAAMLAWRFADGYGHHASRAIYLGVFHSISAFNNAGFGLYRDSLMQFVNDPLICLPICAAIIIGGLGFPVIFELRRELRTPRKWSVHTKITIGMTVTLLLGGWVAITAGEWTNPATLGPLGVWGKLLAGFVTAVMPRTAGFNSVDLAQLHDGTLLINDALMFIGAGSAGTAGGIKVTTFALLGFVILAEIRGEPSVHALGRRLPAGVQRQALTIALLSVAAVVSATMALLVLTPFTLDQVLFEVTSAFATVGMSTGITAQVGTAGHVILILLMFIGRLGPVTAATALALRERTRRYELPEERPIVG</sequence>
<keyword evidence="3" id="KW-1003">Cell membrane</keyword>
<dbReference type="AlphaFoldDB" id="A0A3N1GKB2"/>
<keyword evidence="5 8" id="KW-1133">Transmembrane helix</keyword>
<reference evidence="9 10" key="1">
    <citation type="submission" date="2018-11" db="EMBL/GenBank/DDBJ databases">
        <title>Sequencing the genomes of 1000 actinobacteria strains.</title>
        <authorList>
            <person name="Klenk H.-P."/>
        </authorList>
    </citation>
    <scope>NUCLEOTIDE SEQUENCE [LARGE SCALE GENOMIC DNA]</scope>
    <source>
        <strain evidence="9 10">DSM 43634</strain>
    </source>
</reference>
<name>A0A3N1GKB2_9ACTN</name>
<evidence type="ECO:0000256" key="8">
    <source>
        <dbReference type="SAM" id="Phobius"/>
    </source>
</evidence>
<proteinExistence type="predicted"/>
<feature type="transmembrane region" description="Helical" evidence="8">
    <location>
        <begin position="121"/>
        <end position="140"/>
    </location>
</feature>
<keyword evidence="2" id="KW-0813">Transport</keyword>
<protein>
    <submittedName>
        <fullName evidence="9">Trk-type K+ transport system membrane component</fullName>
    </submittedName>
</protein>
<accession>A0A3N1GKB2</accession>
<feature type="transmembrane region" description="Helical" evidence="8">
    <location>
        <begin position="152"/>
        <end position="177"/>
    </location>
</feature>
<feature type="transmembrane region" description="Helical" evidence="8">
    <location>
        <begin position="376"/>
        <end position="407"/>
    </location>
</feature>
<dbReference type="Pfam" id="PF02386">
    <property type="entry name" value="TrkH"/>
    <property type="match status" value="1"/>
</dbReference>
<dbReference type="GO" id="GO:0030001">
    <property type="term" value="P:metal ion transport"/>
    <property type="evidence" value="ECO:0007669"/>
    <property type="project" value="UniProtKB-ARBA"/>
</dbReference>
<evidence type="ECO:0000256" key="3">
    <source>
        <dbReference type="ARBA" id="ARBA00022475"/>
    </source>
</evidence>
<feature type="transmembrane region" description="Helical" evidence="8">
    <location>
        <begin position="238"/>
        <end position="257"/>
    </location>
</feature>
<gene>
    <name evidence="9" type="ORF">EDD30_3543</name>
</gene>
<dbReference type="InterPro" id="IPR003445">
    <property type="entry name" value="Cat_transpt"/>
</dbReference>
<dbReference type="PANTHER" id="PTHR32024">
    <property type="entry name" value="TRK SYSTEM POTASSIUM UPTAKE PROTEIN TRKG-RELATED"/>
    <property type="match status" value="1"/>
</dbReference>
<evidence type="ECO:0000313" key="10">
    <source>
        <dbReference type="Proteomes" id="UP000271683"/>
    </source>
</evidence>
<feature type="transmembrane region" description="Helical" evidence="8">
    <location>
        <begin position="337"/>
        <end position="356"/>
    </location>
</feature>
<evidence type="ECO:0000256" key="4">
    <source>
        <dbReference type="ARBA" id="ARBA00022692"/>
    </source>
</evidence>